<accession>A0A158KJV5</accession>
<dbReference type="SUPFAM" id="SSF48008">
    <property type="entry name" value="GntR ligand-binding domain-like"/>
    <property type="match status" value="1"/>
</dbReference>
<keyword evidence="3" id="KW-0804">Transcription</keyword>
<keyword evidence="1" id="KW-0805">Transcription regulation</keyword>
<dbReference type="Gene3D" id="1.20.120.530">
    <property type="entry name" value="GntR ligand-binding domain-like"/>
    <property type="match status" value="1"/>
</dbReference>
<keyword evidence="6" id="KW-1185">Reference proteome</keyword>
<evidence type="ECO:0000313" key="6">
    <source>
        <dbReference type="Proteomes" id="UP000055019"/>
    </source>
</evidence>
<proteinExistence type="predicted"/>
<dbReference type="GO" id="GO:0003677">
    <property type="term" value="F:DNA binding"/>
    <property type="evidence" value="ECO:0007669"/>
    <property type="project" value="UniProtKB-KW"/>
</dbReference>
<organism evidence="5 6">
    <name type="scientific">Caballeronia arvi</name>
    <dbReference type="NCBI Taxonomy" id="1777135"/>
    <lineage>
        <taxon>Bacteria</taxon>
        <taxon>Pseudomonadati</taxon>
        <taxon>Pseudomonadota</taxon>
        <taxon>Betaproteobacteria</taxon>
        <taxon>Burkholderiales</taxon>
        <taxon>Burkholderiaceae</taxon>
        <taxon>Caballeronia</taxon>
    </lineage>
</organism>
<evidence type="ECO:0000313" key="5">
    <source>
        <dbReference type="EMBL" id="SAL81049.1"/>
    </source>
</evidence>
<feature type="domain" description="GntR C-terminal" evidence="4">
    <location>
        <begin position="2"/>
        <end position="59"/>
    </location>
</feature>
<dbReference type="InterPro" id="IPR011711">
    <property type="entry name" value="GntR_C"/>
</dbReference>
<name>A0A158KJV5_9BURK</name>
<evidence type="ECO:0000256" key="1">
    <source>
        <dbReference type="ARBA" id="ARBA00023015"/>
    </source>
</evidence>
<dbReference type="InterPro" id="IPR008920">
    <property type="entry name" value="TF_FadR/GntR_C"/>
</dbReference>
<evidence type="ECO:0000259" key="4">
    <source>
        <dbReference type="Pfam" id="PF07729"/>
    </source>
</evidence>
<dbReference type="Proteomes" id="UP000055019">
    <property type="component" value="Unassembled WGS sequence"/>
</dbReference>
<sequence length="61" mass="6544">MIIESNAAKLAAKRATPDDRAAVRRAFEAMEDAVAGQAEYVPADLAFHGAILGACYNQFVF</sequence>
<evidence type="ECO:0000256" key="3">
    <source>
        <dbReference type="ARBA" id="ARBA00023163"/>
    </source>
</evidence>
<gene>
    <name evidence="5" type="ORF">AWB74_05845</name>
</gene>
<protein>
    <submittedName>
        <fullName evidence="5">DNA-binding transcriptional repressor LldR</fullName>
    </submittedName>
</protein>
<dbReference type="EMBL" id="FCOM02000036">
    <property type="protein sequence ID" value="SAL81049.1"/>
    <property type="molecule type" value="Genomic_DNA"/>
</dbReference>
<keyword evidence="2 5" id="KW-0238">DNA-binding</keyword>
<comment type="caution">
    <text evidence="5">The sequence shown here is derived from an EMBL/GenBank/DDBJ whole genome shotgun (WGS) entry which is preliminary data.</text>
</comment>
<dbReference type="Pfam" id="PF07729">
    <property type="entry name" value="FCD"/>
    <property type="match status" value="1"/>
</dbReference>
<evidence type="ECO:0000256" key="2">
    <source>
        <dbReference type="ARBA" id="ARBA00023125"/>
    </source>
</evidence>
<dbReference type="AlphaFoldDB" id="A0A158KJV5"/>
<dbReference type="RefSeq" id="WP_235024714.1">
    <property type="nucleotide sequence ID" value="NZ_FCOM02000036.1"/>
</dbReference>
<reference evidence="5" key="1">
    <citation type="submission" date="2016-01" db="EMBL/GenBank/DDBJ databases">
        <authorList>
            <person name="Peeters C."/>
        </authorList>
    </citation>
    <scope>NUCLEOTIDE SEQUENCE [LARGE SCALE GENOMIC DNA]</scope>
    <source>
        <strain evidence="5">LMG 29317</strain>
    </source>
</reference>